<keyword evidence="2" id="KW-0472">Membrane</keyword>
<reference evidence="3 4" key="1">
    <citation type="submission" date="2020-02" db="EMBL/GenBank/DDBJ databases">
        <authorList>
            <person name="Ma Q."/>
            <person name="Huang Y."/>
            <person name="Song X."/>
            <person name="Pei D."/>
        </authorList>
    </citation>
    <scope>NUCLEOTIDE SEQUENCE [LARGE SCALE GENOMIC DNA]</scope>
    <source>
        <strain evidence="3">Sxm20200214</strain>
        <tissue evidence="3">Leaf</tissue>
    </source>
</reference>
<feature type="region of interest" description="Disordered" evidence="1">
    <location>
        <begin position="1"/>
        <end position="31"/>
    </location>
</feature>
<evidence type="ECO:0000256" key="2">
    <source>
        <dbReference type="SAM" id="Phobius"/>
    </source>
</evidence>
<feature type="transmembrane region" description="Helical" evidence="2">
    <location>
        <begin position="104"/>
        <end position="126"/>
    </location>
</feature>
<keyword evidence="2" id="KW-0812">Transmembrane</keyword>
<keyword evidence="2" id="KW-1133">Transmembrane helix</keyword>
<keyword evidence="4" id="KW-1185">Reference proteome</keyword>
<name>A0A8X7PG78_BRACI</name>
<protein>
    <submittedName>
        <fullName evidence="3">Uncharacterized protein</fullName>
    </submittedName>
</protein>
<dbReference type="FunFam" id="3.90.550.50:FF:000026">
    <property type="entry name" value="Glycoprotein-N-acetylgalactosamine 3-beta-galactosyltransferase 1"/>
    <property type="match status" value="1"/>
</dbReference>
<dbReference type="AlphaFoldDB" id="A0A8X7PG78"/>
<comment type="caution">
    <text evidence="3">The sequence shown here is derived from an EMBL/GenBank/DDBJ whole genome shotgun (WGS) entry which is preliminary data.</text>
</comment>
<dbReference type="EMBL" id="JAAMPC010000016">
    <property type="protein sequence ID" value="KAG2251216.1"/>
    <property type="molecule type" value="Genomic_DNA"/>
</dbReference>
<dbReference type="InterPro" id="IPR006740">
    <property type="entry name" value="DUF604"/>
</dbReference>
<proteinExistence type="predicted"/>
<accession>A0A8X7PG78</accession>
<dbReference type="OrthoDB" id="421979at2759"/>
<dbReference type="Proteomes" id="UP000886595">
    <property type="component" value="Unassembled WGS sequence"/>
</dbReference>
<dbReference type="Gene3D" id="3.90.550.50">
    <property type="match status" value="1"/>
</dbReference>
<dbReference type="PANTHER" id="PTHR10811">
    <property type="entry name" value="FRINGE-RELATED"/>
    <property type="match status" value="1"/>
</dbReference>
<organism evidence="3 4">
    <name type="scientific">Brassica carinata</name>
    <name type="common">Ethiopian mustard</name>
    <name type="synonym">Abyssinian cabbage</name>
    <dbReference type="NCBI Taxonomy" id="52824"/>
    <lineage>
        <taxon>Eukaryota</taxon>
        <taxon>Viridiplantae</taxon>
        <taxon>Streptophyta</taxon>
        <taxon>Embryophyta</taxon>
        <taxon>Tracheophyta</taxon>
        <taxon>Spermatophyta</taxon>
        <taxon>Magnoliopsida</taxon>
        <taxon>eudicotyledons</taxon>
        <taxon>Gunneridae</taxon>
        <taxon>Pentapetalae</taxon>
        <taxon>rosids</taxon>
        <taxon>malvids</taxon>
        <taxon>Brassicales</taxon>
        <taxon>Brassicaceae</taxon>
        <taxon>Brassiceae</taxon>
        <taxon>Brassica</taxon>
    </lineage>
</organism>
<evidence type="ECO:0000256" key="1">
    <source>
        <dbReference type="SAM" id="MobiDB-lite"/>
    </source>
</evidence>
<sequence length="595" mass="67362">MHGRDLEYRKRKKGNQSDGEREETATSPPGSLVAIETLIQPKRKKKLKEYWFGRRSAEETCGWGDAFNPHRHALIHSIPLFISSPPCSSPVARPRLRRCRLSRFATALVATTALLVASVAWLSLVFSPATSRCWHLLRDWEDAHIWNRGYHHPHIPSEREIWPPDHDEEIAQPRNRSLWEERSRLDDLSLNHLMFGIAGSSQLWERRKELVRLWWKPSQMRGHVWLEEQVSPQQGDGSLPPIIVSEDSSRFRYTNPTGHPSGLRISRIAMESFRLSLPGVRWFILGDDDTIFNVNNLLAVLSKYDPSEMLYVGNPSESHSANSYFSHNMAFGGGGIAISYPLAQALSRIHDDCIDRYPKLYGSDDRLHACITELGVPLSKEPGFHQWDIKGDAHGILSSHPIAPFVSIHHVEAVNPLYPGLSTLDSLKLFTEAMDLSPRSVLQRSICYDHTHKLTFSISLGYVVQVFPNLTFSAWNGIRHPSEFDLDIKLPVSSLCKKPILFFLNEVGREGNATLGTYSRSLVKFDLKRKLLCFPSSPPLPNVEKIQVLGLPLSKNWHLAPRRLCCRATPTTYEPFRLTVGQCGKIILGSTISSQ</sequence>
<gene>
    <name evidence="3" type="ORF">Bca52824_081352</name>
</gene>
<evidence type="ECO:0000313" key="3">
    <source>
        <dbReference type="EMBL" id="KAG2251216.1"/>
    </source>
</evidence>
<evidence type="ECO:0000313" key="4">
    <source>
        <dbReference type="Proteomes" id="UP000886595"/>
    </source>
</evidence>
<dbReference type="Pfam" id="PF04646">
    <property type="entry name" value="DUF604"/>
    <property type="match status" value="1"/>
</dbReference>